<dbReference type="FunFam" id="1.10.287.10:FF:000002">
    <property type="entry name" value="30S ribosomal protein S15"/>
    <property type="match status" value="1"/>
</dbReference>
<keyword evidence="4 6" id="KW-0699">rRNA-binding</keyword>
<dbReference type="GO" id="GO:0003735">
    <property type="term" value="F:structural constituent of ribosome"/>
    <property type="evidence" value="ECO:0007669"/>
    <property type="project" value="InterPro"/>
</dbReference>
<evidence type="ECO:0000256" key="1">
    <source>
        <dbReference type="ARBA" id="ARBA00022980"/>
    </source>
</evidence>
<accession>A0A0G2Z5Q2</accession>
<comment type="similarity">
    <text evidence="4 5">Belongs to the universal ribosomal protein uS15 family.</text>
</comment>
<evidence type="ECO:0000256" key="5">
    <source>
        <dbReference type="RuleBase" id="RU003919"/>
    </source>
</evidence>
<name>A0A0G2Z5Q2_9BACT</name>
<keyword evidence="1 4" id="KW-0689">Ribosomal protein</keyword>
<sequence>MAVNKEELIKEFQIHEKDTGSVEIQIAILTARIKHIAEHLKAHPKDFHSRRGLLKMVGRRRKMLRYLKHNKPDVYKELIAKLGIRG</sequence>
<dbReference type="OrthoDB" id="9799262at2"/>
<dbReference type="PANTHER" id="PTHR23321">
    <property type="entry name" value="RIBOSOMAL PROTEIN S15, BACTERIAL AND ORGANELLAR"/>
    <property type="match status" value="1"/>
</dbReference>
<keyword evidence="2 4" id="KW-0687">Ribonucleoprotein</keyword>
<evidence type="ECO:0000313" key="7">
    <source>
        <dbReference type="EMBL" id="AKI96892.1"/>
    </source>
</evidence>
<dbReference type="CDD" id="cd00353">
    <property type="entry name" value="Ribosomal_S15p_S13e"/>
    <property type="match status" value="1"/>
</dbReference>
<dbReference type="NCBIfam" id="TIGR00952">
    <property type="entry name" value="S15_bact"/>
    <property type="match status" value="1"/>
</dbReference>
<comment type="function">
    <text evidence="4">Forms an intersubunit bridge (bridge B4) with the 23S rRNA of the 50S subunit in the ribosome.</text>
</comment>
<dbReference type="InterPro" id="IPR000589">
    <property type="entry name" value="Ribosomal_uS15"/>
</dbReference>
<dbReference type="Proteomes" id="UP000035159">
    <property type="component" value="Chromosome"/>
</dbReference>
<keyword evidence="8" id="KW-1185">Reference proteome</keyword>
<evidence type="ECO:0000256" key="4">
    <source>
        <dbReference type="HAMAP-Rule" id="MF_01343"/>
    </source>
</evidence>
<reference evidence="7 8" key="1">
    <citation type="submission" date="2015-04" db="EMBL/GenBank/DDBJ databases">
        <title>Complete Genome Sequence of Kosmotoga pacifica SLHLJ1.</title>
        <authorList>
            <person name="Jiang L.J."/>
            <person name="Shao Z.Z."/>
            <person name="Jebbar M."/>
        </authorList>
    </citation>
    <scope>NUCLEOTIDE SEQUENCE [LARGE SCALE GENOMIC DNA]</scope>
    <source>
        <strain evidence="7 8">SLHLJ1</strain>
    </source>
</reference>
<dbReference type="PATRIC" id="fig|1330330.3.peg.525"/>
<dbReference type="HAMAP" id="MF_01343_B">
    <property type="entry name" value="Ribosomal_uS15_B"/>
    <property type="match status" value="1"/>
</dbReference>
<comment type="function">
    <text evidence="4 6">One of the primary rRNA binding proteins, it binds directly to 16S rRNA where it helps nucleate assembly of the platform of the 30S subunit by binding and bridging several RNA helices of the 16S rRNA.</text>
</comment>
<dbReference type="InterPro" id="IPR005290">
    <property type="entry name" value="Ribosomal_uS15_bac-type"/>
</dbReference>
<keyword evidence="4 6" id="KW-0694">RNA-binding</keyword>
<evidence type="ECO:0000256" key="3">
    <source>
        <dbReference type="ARBA" id="ARBA00064542"/>
    </source>
</evidence>
<dbReference type="STRING" id="1330330.IX53_02585"/>
<dbReference type="EMBL" id="CP011232">
    <property type="protein sequence ID" value="AKI96892.1"/>
    <property type="molecule type" value="Genomic_DNA"/>
</dbReference>
<dbReference type="KEGG" id="kpf:IX53_02585"/>
<dbReference type="Gene3D" id="6.10.250.3130">
    <property type="match status" value="1"/>
</dbReference>
<evidence type="ECO:0000256" key="6">
    <source>
        <dbReference type="RuleBase" id="RU004524"/>
    </source>
</evidence>
<protein>
    <recommendedName>
        <fullName evidence="4">Small ribosomal subunit protein uS15</fullName>
    </recommendedName>
</protein>
<dbReference type="SMART" id="SM01387">
    <property type="entry name" value="Ribosomal_S15"/>
    <property type="match status" value="1"/>
</dbReference>
<dbReference type="RefSeq" id="WP_047754027.1">
    <property type="nucleotide sequence ID" value="NZ_CAJUHA010000004.1"/>
</dbReference>
<dbReference type="InterPro" id="IPR009068">
    <property type="entry name" value="uS15_NS1_RNA-bd_sf"/>
</dbReference>
<dbReference type="GO" id="GO:0019843">
    <property type="term" value="F:rRNA binding"/>
    <property type="evidence" value="ECO:0007669"/>
    <property type="project" value="UniProtKB-UniRule"/>
</dbReference>
<dbReference type="GO" id="GO:0006412">
    <property type="term" value="P:translation"/>
    <property type="evidence" value="ECO:0007669"/>
    <property type="project" value="UniProtKB-UniRule"/>
</dbReference>
<evidence type="ECO:0000313" key="8">
    <source>
        <dbReference type="Proteomes" id="UP000035159"/>
    </source>
</evidence>
<comment type="subunit">
    <text evidence="3 4">Part of the 30S ribosomal subunit. Forms a bridge to the 50S subunit in the 70S ribosome, contacting the 23S rRNA.</text>
</comment>
<dbReference type="SUPFAM" id="SSF47060">
    <property type="entry name" value="S15/NS1 RNA-binding domain"/>
    <property type="match status" value="1"/>
</dbReference>
<dbReference type="AlphaFoldDB" id="A0A0G2Z5Q2"/>
<dbReference type="Gene3D" id="1.10.287.10">
    <property type="entry name" value="S15/NS1, RNA-binding"/>
    <property type="match status" value="1"/>
</dbReference>
<proteinExistence type="inferred from homology"/>
<gene>
    <name evidence="4" type="primary">rpsO</name>
    <name evidence="7" type="ORF">IX53_02585</name>
</gene>
<dbReference type="Pfam" id="PF00312">
    <property type="entry name" value="Ribosomal_S15"/>
    <property type="match status" value="1"/>
</dbReference>
<dbReference type="PROSITE" id="PS00362">
    <property type="entry name" value="RIBOSOMAL_S15"/>
    <property type="match status" value="1"/>
</dbReference>
<dbReference type="PANTHER" id="PTHR23321:SF26">
    <property type="entry name" value="SMALL RIBOSOMAL SUBUNIT PROTEIN US15M"/>
    <property type="match status" value="1"/>
</dbReference>
<organism evidence="7 8">
    <name type="scientific">Kosmotoga pacifica</name>
    <dbReference type="NCBI Taxonomy" id="1330330"/>
    <lineage>
        <taxon>Bacteria</taxon>
        <taxon>Thermotogati</taxon>
        <taxon>Thermotogota</taxon>
        <taxon>Thermotogae</taxon>
        <taxon>Kosmotogales</taxon>
        <taxon>Kosmotogaceae</taxon>
        <taxon>Kosmotoga</taxon>
    </lineage>
</organism>
<dbReference type="GO" id="GO:0022627">
    <property type="term" value="C:cytosolic small ribosomal subunit"/>
    <property type="evidence" value="ECO:0007669"/>
    <property type="project" value="TreeGrafter"/>
</dbReference>
<evidence type="ECO:0000256" key="2">
    <source>
        <dbReference type="ARBA" id="ARBA00023274"/>
    </source>
</evidence>